<keyword evidence="5" id="KW-0732">Signal</keyword>
<dbReference type="GO" id="GO:0070186">
    <property type="term" value="F:growth hormone activity"/>
    <property type="evidence" value="ECO:0007669"/>
    <property type="project" value="TreeGrafter"/>
</dbReference>
<dbReference type="PRINTS" id="PR00836">
    <property type="entry name" value="SOMATOTROPIN"/>
</dbReference>
<dbReference type="InterPro" id="IPR001400">
    <property type="entry name" value="Somatotropin/Prolactin"/>
</dbReference>
<dbReference type="InterPro" id="IPR009079">
    <property type="entry name" value="4_helix_cytokine-like_core"/>
</dbReference>
<dbReference type="AlphaFoldDB" id="A0A8C8IRC8"/>
<name>A0A8C8IRC8_ONCTS</name>
<dbReference type="Ensembl" id="ENSOTST00005091665.2">
    <property type="protein sequence ID" value="ENSOTSP00005084416.1"/>
    <property type="gene ID" value="ENSOTSG00005039887.2"/>
</dbReference>
<organism evidence="7 8">
    <name type="scientific">Oncorhynchus tshawytscha</name>
    <name type="common">Chinook salmon</name>
    <name type="synonym">Salmo tshawytscha</name>
    <dbReference type="NCBI Taxonomy" id="74940"/>
    <lineage>
        <taxon>Eukaryota</taxon>
        <taxon>Metazoa</taxon>
        <taxon>Chordata</taxon>
        <taxon>Craniata</taxon>
        <taxon>Vertebrata</taxon>
        <taxon>Euteleostomi</taxon>
        <taxon>Actinopterygii</taxon>
        <taxon>Neopterygii</taxon>
        <taxon>Teleostei</taxon>
        <taxon>Protacanthopterygii</taxon>
        <taxon>Salmoniformes</taxon>
        <taxon>Salmonidae</taxon>
        <taxon>Salmoninae</taxon>
        <taxon>Oncorhynchus</taxon>
    </lineage>
</organism>
<dbReference type="PANTHER" id="PTHR11417:SF3">
    <property type="entry name" value="SOMATOLACTIN ALPHA ISOFORM X1-RELATED"/>
    <property type="match status" value="1"/>
</dbReference>
<dbReference type="GO" id="GO:0048513">
    <property type="term" value="P:animal organ development"/>
    <property type="evidence" value="ECO:0007669"/>
    <property type="project" value="TreeGrafter"/>
</dbReference>
<evidence type="ECO:0000256" key="1">
    <source>
        <dbReference type="ARBA" id="ARBA00004613"/>
    </source>
</evidence>
<dbReference type="GO" id="GO:0005615">
    <property type="term" value="C:extracellular space"/>
    <property type="evidence" value="ECO:0007669"/>
    <property type="project" value="TreeGrafter"/>
</dbReference>
<dbReference type="Proteomes" id="UP000694402">
    <property type="component" value="Unassembled WGS sequence"/>
</dbReference>
<reference evidence="7" key="2">
    <citation type="submission" date="2025-09" db="UniProtKB">
        <authorList>
            <consortium name="Ensembl"/>
        </authorList>
    </citation>
    <scope>IDENTIFICATION</scope>
</reference>
<dbReference type="GO" id="GO:0045927">
    <property type="term" value="P:positive regulation of growth"/>
    <property type="evidence" value="ECO:0007669"/>
    <property type="project" value="TreeGrafter"/>
</dbReference>
<dbReference type="GeneTree" id="ENSGT00940000179594"/>
<evidence type="ECO:0000313" key="8">
    <source>
        <dbReference type="Proteomes" id="UP000694402"/>
    </source>
</evidence>
<evidence type="ECO:0000256" key="3">
    <source>
        <dbReference type="ARBA" id="ARBA00022525"/>
    </source>
</evidence>
<dbReference type="GO" id="GO:0046427">
    <property type="term" value="P:positive regulation of receptor signaling pathway via JAK-STAT"/>
    <property type="evidence" value="ECO:0007669"/>
    <property type="project" value="TreeGrafter"/>
</dbReference>
<dbReference type="GO" id="GO:0005131">
    <property type="term" value="F:growth hormone receptor binding"/>
    <property type="evidence" value="ECO:0007669"/>
    <property type="project" value="TreeGrafter"/>
</dbReference>
<evidence type="ECO:0000256" key="4">
    <source>
        <dbReference type="ARBA" id="ARBA00022702"/>
    </source>
</evidence>
<dbReference type="GO" id="GO:0031667">
    <property type="term" value="P:response to nutrient levels"/>
    <property type="evidence" value="ECO:0007669"/>
    <property type="project" value="TreeGrafter"/>
</dbReference>
<dbReference type="GO" id="GO:0060396">
    <property type="term" value="P:growth hormone receptor signaling pathway"/>
    <property type="evidence" value="ECO:0007669"/>
    <property type="project" value="TreeGrafter"/>
</dbReference>
<keyword evidence="3" id="KW-0964">Secreted</keyword>
<evidence type="ECO:0000256" key="6">
    <source>
        <dbReference type="ARBA" id="ARBA00023157"/>
    </source>
</evidence>
<dbReference type="SUPFAM" id="SSF47266">
    <property type="entry name" value="4-helical cytokines"/>
    <property type="match status" value="1"/>
</dbReference>
<evidence type="ECO:0000256" key="2">
    <source>
        <dbReference type="ARBA" id="ARBA00008474"/>
    </source>
</evidence>
<comment type="subcellular location">
    <subcellularLocation>
        <location evidence="1">Secreted</location>
    </subcellularLocation>
</comment>
<accession>A0A8C8IRC8</accession>
<sequence>MTILKLHNSTNANQLFLIYSTVQYTIVTKLKLCSLNCVVQDKWLLHSVLMLVQSWSEPSVYLQTTLDNYDDVPDTTQQDQIVMLDEGMLATSYYEQDVTPYNLQPEVLESVLRDYTLLSCFKKDPHKMETFLKLLNFISYVPLYIFNMAKCCRVKSQRGIASCSFKKRRKICIFYD</sequence>
<reference evidence="7" key="1">
    <citation type="submission" date="2025-08" db="UniProtKB">
        <authorList>
            <consortium name="Ensembl"/>
        </authorList>
    </citation>
    <scope>IDENTIFICATION</scope>
</reference>
<keyword evidence="8" id="KW-1185">Reference proteome</keyword>
<dbReference type="Gene3D" id="1.20.1250.10">
    <property type="match status" value="1"/>
</dbReference>
<comment type="similarity">
    <text evidence="2">Belongs to the somatotropin/prolactin family.</text>
</comment>
<protein>
    <submittedName>
        <fullName evidence="7">Uncharacterized protein</fullName>
    </submittedName>
</protein>
<evidence type="ECO:0000256" key="5">
    <source>
        <dbReference type="ARBA" id="ARBA00022729"/>
    </source>
</evidence>
<keyword evidence="6" id="KW-1015">Disulfide bond</keyword>
<evidence type="ECO:0000313" key="7">
    <source>
        <dbReference type="Ensembl" id="ENSOTSP00005084416.1"/>
    </source>
</evidence>
<keyword evidence="4" id="KW-0372">Hormone</keyword>
<proteinExistence type="inferred from homology"/>
<dbReference type="PANTHER" id="PTHR11417">
    <property type="entry name" value="SOMATOTROPIN,PROLACTIN"/>
    <property type="match status" value="1"/>
</dbReference>